<proteinExistence type="predicted"/>
<name>A0AAD6IR13_PENCN</name>
<accession>A0AAD6IR13</accession>
<reference evidence="2" key="1">
    <citation type="journal article" date="2023" name="IMA Fungus">
        <title>Comparative genomic study of the Penicillium genus elucidates a diverse pangenome and 15 lateral gene transfer events.</title>
        <authorList>
            <person name="Petersen C."/>
            <person name="Sorensen T."/>
            <person name="Nielsen M.R."/>
            <person name="Sondergaard T.E."/>
            <person name="Sorensen J.L."/>
            <person name="Fitzpatrick D.A."/>
            <person name="Frisvad J.C."/>
            <person name="Nielsen K.L."/>
        </authorList>
    </citation>
    <scope>NUCLEOTIDE SEQUENCE</scope>
    <source>
        <strain evidence="2">IBT 15450</strain>
    </source>
</reference>
<evidence type="ECO:0000256" key="1">
    <source>
        <dbReference type="SAM" id="MobiDB-lite"/>
    </source>
</evidence>
<dbReference type="AlphaFoldDB" id="A0AAD6IR13"/>
<reference evidence="2" key="2">
    <citation type="submission" date="2023-01" db="EMBL/GenBank/DDBJ databases">
        <authorList>
            <person name="Petersen C."/>
        </authorList>
    </citation>
    <scope>NUCLEOTIDE SEQUENCE</scope>
    <source>
        <strain evidence="2">IBT 15450</strain>
    </source>
</reference>
<gene>
    <name evidence="2" type="ORF">N7460_001132</name>
</gene>
<comment type="caution">
    <text evidence="2">The sequence shown here is derived from an EMBL/GenBank/DDBJ whole genome shotgun (WGS) entry which is preliminary data.</text>
</comment>
<dbReference type="Proteomes" id="UP001219568">
    <property type="component" value="Unassembled WGS sequence"/>
</dbReference>
<evidence type="ECO:0000313" key="2">
    <source>
        <dbReference type="EMBL" id="KAJ6057858.1"/>
    </source>
</evidence>
<sequence>MDPGISKARHTNSPMEPARPRTSTRALVVVILLVRYGGIFVSIDDIGSPPIVILLLFTGPQTLRQHARKAA</sequence>
<evidence type="ECO:0000313" key="3">
    <source>
        <dbReference type="Proteomes" id="UP001219568"/>
    </source>
</evidence>
<dbReference type="EMBL" id="JAQJZL010000001">
    <property type="protein sequence ID" value="KAJ6057858.1"/>
    <property type="molecule type" value="Genomic_DNA"/>
</dbReference>
<protein>
    <submittedName>
        <fullName evidence="2">Uncharacterized protein</fullName>
    </submittedName>
</protein>
<keyword evidence="3" id="KW-1185">Reference proteome</keyword>
<organism evidence="2 3">
    <name type="scientific">Penicillium canescens</name>
    <dbReference type="NCBI Taxonomy" id="5083"/>
    <lineage>
        <taxon>Eukaryota</taxon>
        <taxon>Fungi</taxon>
        <taxon>Dikarya</taxon>
        <taxon>Ascomycota</taxon>
        <taxon>Pezizomycotina</taxon>
        <taxon>Eurotiomycetes</taxon>
        <taxon>Eurotiomycetidae</taxon>
        <taxon>Eurotiales</taxon>
        <taxon>Aspergillaceae</taxon>
        <taxon>Penicillium</taxon>
    </lineage>
</organism>
<feature type="region of interest" description="Disordered" evidence="1">
    <location>
        <begin position="1"/>
        <end position="22"/>
    </location>
</feature>